<dbReference type="GO" id="GO:0005886">
    <property type="term" value="C:plasma membrane"/>
    <property type="evidence" value="ECO:0007669"/>
    <property type="project" value="UniProtKB-SubCell"/>
</dbReference>
<protein>
    <recommendedName>
        <fullName evidence="9">Sulfite efflux pump SSU1</fullName>
    </recommendedName>
</protein>
<feature type="transmembrane region" description="Helical" evidence="10">
    <location>
        <begin position="59"/>
        <end position="81"/>
    </location>
</feature>
<reference evidence="12" key="1">
    <citation type="journal article" date="2021" name="BMC Genomics">
        <title>Chromosome-level genome assembly and manually-curated proteome of model necrotroph Parastagonospora nodorum Sn15 reveals a genome-wide trove of candidate effector homologs, and redundancy of virulence-related functions within an accessory chromosome.</title>
        <authorList>
            <person name="Bertazzoni S."/>
            <person name="Jones D.A.B."/>
            <person name="Phan H.T."/>
            <person name="Tan K.-C."/>
            <person name="Hane J.K."/>
        </authorList>
    </citation>
    <scope>NUCLEOTIDE SEQUENCE [LARGE SCALE GENOMIC DNA]</scope>
    <source>
        <strain evidence="12">SN15 / ATCC MYA-4574 / FGSC 10173)</strain>
    </source>
</reference>
<evidence type="ECO:0000256" key="9">
    <source>
        <dbReference type="ARBA" id="ARBA00072906"/>
    </source>
</evidence>
<evidence type="ECO:0000256" key="10">
    <source>
        <dbReference type="SAM" id="Phobius"/>
    </source>
</evidence>
<feature type="transmembrane region" description="Helical" evidence="10">
    <location>
        <begin position="323"/>
        <end position="344"/>
    </location>
</feature>
<keyword evidence="5 10" id="KW-0812">Transmembrane</keyword>
<feature type="transmembrane region" description="Helical" evidence="10">
    <location>
        <begin position="133"/>
        <end position="154"/>
    </location>
</feature>
<dbReference type="AlphaFoldDB" id="A0A7U2F7Y8"/>
<dbReference type="PANTHER" id="PTHR31686:SF3">
    <property type="entry name" value="ACID TRANSPORT PROTEIN, PUTATIVE (AFU_ORTHOLOGUE AFUA_4G09410)-RELATED"/>
    <property type="match status" value="1"/>
</dbReference>
<evidence type="ECO:0000256" key="8">
    <source>
        <dbReference type="ARBA" id="ARBA00056100"/>
    </source>
</evidence>
<keyword evidence="6 10" id="KW-1133">Transmembrane helix</keyword>
<dbReference type="Pfam" id="PF03595">
    <property type="entry name" value="SLAC1"/>
    <property type="match status" value="1"/>
</dbReference>
<organism evidence="11 12">
    <name type="scientific">Phaeosphaeria nodorum (strain SN15 / ATCC MYA-4574 / FGSC 10173)</name>
    <name type="common">Glume blotch fungus</name>
    <name type="synonym">Parastagonospora nodorum</name>
    <dbReference type="NCBI Taxonomy" id="321614"/>
    <lineage>
        <taxon>Eukaryota</taxon>
        <taxon>Fungi</taxon>
        <taxon>Dikarya</taxon>
        <taxon>Ascomycota</taxon>
        <taxon>Pezizomycotina</taxon>
        <taxon>Dothideomycetes</taxon>
        <taxon>Pleosporomycetidae</taxon>
        <taxon>Pleosporales</taxon>
        <taxon>Pleosporineae</taxon>
        <taxon>Phaeosphaeriaceae</taxon>
        <taxon>Parastagonospora</taxon>
    </lineage>
</organism>
<dbReference type="CDD" id="cd09299">
    <property type="entry name" value="TDT"/>
    <property type="match status" value="1"/>
</dbReference>
<evidence type="ECO:0000256" key="6">
    <source>
        <dbReference type="ARBA" id="ARBA00022989"/>
    </source>
</evidence>
<comment type="similarity">
    <text evidence="2">Belongs to the tellurite-resistance/dicarboxylate transporter (TDT) family.</text>
</comment>
<feature type="transmembrane region" description="Helical" evidence="10">
    <location>
        <begin position="29"/>
        <end position="47"/>
    </location>
</feature>
<keyword evidence="3" id="KW-0813">Transport</keyword>
<evidence type="ECO:0000256" key="5">
    <source>
        <dbReference type="ARBA" id="ARBA00022692"/>
    </source>
</evidence>
<name>A0A7U2F7Y8_PHANO</name>
<evidence type="ECO:0000256" key="7">
    <source>
        <dbReference type="ARBA" id="ARBA00023136"/>
    </source>
</evidence>
<dbReference type="PANTHER" id="PTHR31686">
    <property type="match status" value="1"/>
</dbReference>
<feature type="transmembrane region" description="Helical" evidence="10">
    <location>
        <begin position="239"/>
        <end position="261"/>
    </location>
</feature>
<keyword evidence="12" id="KW-1185">Reference proteome</keyword>
<dbReference type="InterPro" id="IPR004695">
    <property type="entry name" value="SLAC1/Mae1/Ssu1/TehA"/>
</dbReference>
<keyword evidence="7 10" id="KW-0472">Membrane</keyword>
<dbReference type="FunFam" id="1.50.10.150:FF:000004">
    <property type="entry name" value="Malic acid transporter"/>
    <property type="match status" value="1"/>
</dbReference>
<dbReference type="Proteomes" id="UP000663193">
    <property type="component" value="Chromosome 10"/>
</dbReference>
<gene>
    <name evidence="11" type="ORF">JI435_071890</name>
</gene>
<dbReference type="InterPro" id="IPR051629">
    <property type="entry name" value="Sulfite_efflux_TDT"/>
</dbReference>
<comment type="subcellular location">
    <subcellularLocation>
        <location evidence="1">Cell membrane</location>
        <topology evidence="1">Multi-pass membrane protein</topology>
    </subcellularLocation>
</comment>
<evidence type="ECO:0000256" key="4">
    <source>
        <dbReference type="ARBA" id="ARBA00022475"/>
    </source>
</evidence>
<evidence type="ECO:0000256" key="3">
    <source>
        <dbReference type="ARBA" id="ARBA00022448"/>
    </source>
</evidence>
<evidence type="ECO:0000256" key="1">
    <source>
        <dbReference type="ARBA" id="ARBA00004651"/>
    </source>
</evidence>
<dbReference type="GO" id="GO:0055085">
    <property type="term" value="P:transmembrane transport"/>
    <property type="evidence" value="ECO:0007669"/>
    <property type="project" value="InterPro"/>
</dbReference>
<accession>A0A7U2F7Y8</accession>
<dbReference type="InterPro" id="IPR038665">
    <property type="entry name" value="Voltage-dep_anion_channel_sf"/>
</dbReference>
<keyword evidence="4" id="KW-1003">Cell membrane</keyword>
<sequence length="422" mass="46514">MSSNDGILTESQPQREPKWSIAVKNFSPLWFTISMDTGILSIILNLLPYRFSGQEILSTILFVFNIVIFAIFALLSISRVFTHRRHVNNETLNSVEELSYLGAPPTAYLTLVAQVTLTCSTAWGFPWTVVAYVLWWIGLVWTVSLTSFTVVTLVKRNITHDRALSPAIFLPLISIMTLGTTAGIVTNYSTGISPSMAVPVIVVGYMAIGYAFFLSLLYYTYIAHKLIAVGVPAPAKIPALVITVGPMGQFATAIQVLSTAASSRGLFGAYNQGTWLKSNAASSVSATATLIALLALGFAFMWITVSWYIVIESMVKRQLPYSLTWWSLIFPMGVFTTALLNLSISLNSSAFRGLTAALLIFLFILYFVNWGGTIWRVSQGVVLGIPQQREEEDQQAKDKKERMDRYIVRNGHMNGNASSSNV</sequence>
<feature type="transmembrane region" description="Helical" evidence="10">
    <location>
        <begin position="281"/>
        <end position="311"/>
    </location>
</feature>
<proteinExistence type="inferred from homology"/>
<evidence type="ECO:0000313" key="12">
    <source>
        <dbReference type="Proteomes" id="UP000663193"/>
    </source>
</evidence>
<evidence type="ECO:0000256" key="2">
    <source>
        <dbReference type="ARBA" id="ARBA00008566"/>
    </source>
</evidence>
<feature type="transmembrane region" description="Helical" evidence="10">
    <location>
        <begin position="197"/>
        <end position="219"/>
    </location>
</feature>
<dbReference type="Gene3D" id="1.50.10.150">
    <property type="entry name" value="Voltage-dependent anion channel"/>
    <property type="match status" value="1"/>
</dbReference>
<dbReference type="VEuPathDB" id="FungiDB:JI435_071890"/>
<feature type="transmembrane region" description="Helical" evidence="10">
    <location>
        <begin position="166"/>
        <end position="185"/>
    </location>
</feature>
<dbReference type="EMBL" id="CP069032">
    <property type="protein sequence ID" value="QRD00317.1"/>
    <property type="molecule type" value="Genomic_DNA"/>
</dbReference>
<evidence type="ECO:0000313" key="11">
    <source>
        <dbReference type="EMBL" id="QRD00317.1"/>
    </source>
</evidence>
<dbReference type="OrthoDB" id="2901184at2759"/>
<feature type="transmembrane region" description="Helical" evidence="10">
    <location>
        <begin position="350"/>
        <end position="368"/>
    </location>
</feature>
<comment type="function">
    <text evidence="8">Sulphite efflux pump required for the secretion of sulphite as a reducing agent. In the presence of sulphite, cystine in keratin is directly cleaved to cysteine and S-sulphocysteine, and thereby, reduced proteins become accessible to hydrolysis by a variety of secreted endo- and exoproteases. Excretion of sulphite mediated by an efflux pump also represents a detoxification pathway for dermatophytes during infection of the epidermal stratum corneum, hair and nails, which are rich in cysteine.</text>
</comment>